<dbReference type="GO" id="GO:0005524">
    <property type="term" value="F:ATP binding"/>
    <property type="evidence" value="ECO:0007669"/>
    <property type="project" value="UniProtKB-KW"/>
</dbReference>
<keyword evidence="6" id="KW-1185">Reference proteome</keyword>
<dbReference type="SUPFAM" id="SSF52540">
    <property type="entry name" value="P-loop containing nucleoside triphosphate hydrolases"/>
    <property type="match status" value="1"/>
</dbReference>
<name>A0ABT9IEM3_9ACTN</name>
<accession>A0ABT9IEM3</accession>
<keyword evidence="2" id="KW-0547">Nucleotide-binding</keyword>
<evidence type="ECO:0000259" key="4">
    <source>
        <dbReference type="PROSITE" id="PS50893"/>
    </source>
</evidence>
<reference evidence="6" key="1">
    <citation type="submission" date="2023-05" db="EMBL/GenBank/DDBJ databases">
        <title>Draft genome of Pseudofrankia sp. BMG5.37.</title>
        <authorList>
            <person name="Gtari M."/>
            <person name="Ghodhbane F."/>
            <person name="Sbissi I."/>
        </authorList>
    </citation>
    <scope>NUCLEOTIDE SEQUENCE [LARGE SCALE GENOMIC DNA]</scope>
    <source>
        <strain evidence="6">BMG 814</strain>
    </source>
</reference>
<dbReference type="RefSeq" id="WP_306000218.1">
    <property type="nucleotide sequence ID" value="NZ_JASNFN010000014.1"/>
</dbReference>
<dbReference type="InterPro" id="IPR008995">
    <property type="entry name" value="Mo/tungstate-bd_C_term_dom"/>
</dbReference>
<dbReference type="PANTHER" id="PTHR42781:SF4">
    <property type="entry name" value="SPERMIDINE_PUTRESCINE IMPORT ATP-BINDING PROTEIN POTA"/>
    <property type="match status" value="1"/>
</dbReference>
<dbReference type="InterPro" id="IPR003439">
    <property type="entry name" value="ABC_transporter-like_ATP-bd"/>
</dbReference>
<dbReference type="Pfam" id="PF00005">
    <property type="entry name" value="ABC_tran"/>
    <property type="match status" value="1"/>
</dbReference>
<keyword evidence="3 5" id="KW-0067">ATP-binding</keyword>
<dbReference type="InterPro" id="IPR050093">
    <property type="entry name" value="ABC_SmlMolc_Importer"/>
</dbReference>
<keyword evidence="1" id="KW-0813">Transport</keyword>
<dbReference type="Gene3D" id="3.40.50.300">
    <property type="entry name" value="P-loop containing nucleotide triphosphate hydrolases"/>
    <property type="match status" value="1"/>
</dbReference>
<sequence>MSGGVLRLTGLTRVHGKGSAPALADFSLEVPAGACMAILGPSGSGKSTVLRLTAGLDEPTAGSVHLDGADLAGVLPERRGMAMVFQRPLLFPHLSVRDNVAFADRVRGVPRRTARRRAEEFLGLVQLDGFGDRPARALSGGQEQRVALARALAAEPRVLLLDEPFSALDARLREEMHELLADLRMRLDPTILLVTHDHAEAGALADGVAVLDRGRLLQAGPMRELYARPASLAVSRLLGGRTEVAGVVRDGRHESPLGSLDLPTPVPDGPAVLVVRHEAVQVTTAADPATDAVGTVVRARRRGMRTLVTVEVPGDGGTAAVDAELEPGQEVPTGRTVGLRLPVEGRWAVPVDGVAGEPVAGAPRA</sequence>
<dbReference type="SMART" id="SM00382">
    <property type="entry name" value="AAA"/>
    <property type="match status" value="1"/>
</dbReference>
<dbReference type="EMBL" id="JASNFN010000014">
    <property type="protein sequence ID" value="MDP5183594.1"/>
    <property type="molecule type" value="Genomic_DNA"/>
</dbReference>
<evidence type="ECO:0000256" key="1">
    <source>
        <dbReference type="ARBA" id="ARBA00022448"/>
    </source>
</evidence>
<evidence type="ECO:0000256" key="2">
    <source>
        <dbReference type="ARBA" id="ARBA00022741"/>
    </source>
</evidence>
<gene>
    <name evidence="5" type="ORF">QOZ88_13190</name>
</gene>
<dbReference type="Proteomes" id="UP001233673">
    <property type="component" value="Unassembled WGS sequence"/>
</dbReference>
<protein>
    <submittedName>
        <fullName evidence="5">ABC transporter ATP-binding protein</fullName>
    </submittedName>
</protein>
<organism evidence="5 6">
    <name type="scientific">Blastococcus carthaginiensis</name>
    <dbReference type="NCBI Taxonomy" id="3050034"/>
    <lineage>
        <taxon>Bacteria</taxon>
        <taxon>Bacillati</taxon>
        <taxon>Actinomycetota</taxon>
        <taxon>Actinomycetes</taxon>
        <taxon>Geodermatophilales</taxon>
        <taxon>Geodermatophilaceae</taxon>
        <taxon>Blastococcus</taxon>
    </lineage>
</organism>
<dbReference type="PROSITE" id="PS50893">
    <property type="entry name" value="ABC_TRANSPORTER_2"/>
    <property type="match status" value="1"/>
</dbReference>
<dbReference type="SUPFAM" id="SSF50331">
    <property type="entry name" value="MOP-like"/>
    <property type="match status" value="1"/>
</dbReference>
<comment type="caution">
    <text evidence="5">The sequence shown here is derived from an EMBL/GenBank/DDBJ whole genome shotgun (WGS) entry which is preliminary data.</text>
</comment>
<evidence type="ECO:0000313" key="5">
    <source>
        <dbReference type="EMBL" id="MDP5183594.1"/>
    </source>
</evidence>
<dbReference type="PANTHER" id="PTHR42781">
    <property type="entry name" value="SPERMIDINE/PUTRESCINE IMPORT ATP-BINDING PROTEIN POTA"/>
    <property type="match status" value="1"/>
</dbReference>
<proteinExistence type="predicted"/>
<dbReference type="InterPro" id="IPR003593">
    <property type="entry name" value="AAA+_ATPase"/>
</dbReference>
<feature type="domain" description="ABC transporter" evidence="4">
    <location>
        <begin position="6"/>
        <end position="238"/>
    </location>
</feature>
<evidence type="ECO:0000256" key="3">
    <source>
        <dbReference type="ARBA" id="ARBA00022840"/>
    </source>
</evidence>
<evidence type="ECO:0000313" key="6">
    <source>
        <dbReference type="Proteomes" id="UP001233673"/>
    </source>
</evidence>
<dbReference type="InterPro" id="IPR027417">
    <property type="entry name" value="P-loop_NTPase"/>
</dbReference>